<dbReference type="SMART" id="SM00090">
    <property type="entry name" value="RIO"/>
    <property type="match status" value="1"/>
</dbReference>
<dbReference type="InterPro" id="IPR018935">
    <property type="entry name" value="RIO_kinase_CS"/>
</dbReference>
<feature type="region of interest" description="Disordered" evidence="15">
    <location>
        <begin position="485"/>
        <end position="504"/>
    </location>
</feature>
<comment type="similarity">
    <text evidence="1">Belongs to the protein kinase superfamily. RIO-type Ser/Thr kinase family.</text>
</comment>
<dbReference type="PROSITE" id="PS01245">
    <property type="entry name" value="RIO1"/>
    <property type="match status" value="1"/>
</dbReference>
<dbReference type="GO" id="GO:0004674">
    <property type="term" value="F:protein serine/threonine kinase activity"/>
    <property type="evidence" value="ECO:0007669"/>
    <property type="project" value="UniProtKB-KW"/>
</dbReference>
<comment type="catalytic activity">
    <reaction evidence="13">
        <text>L-seryl-[protein] + ATP = O-phospho-L-seryl-[protein] + ADP + H(+)</text>
        <dbReference type="Rhea" id="RHEA:17989"/>
        <dbReference type="Rhea" id="RHEA-COMP:9863"/>
        <dbReference type="Rhea" id="RHEA-COMP:11604"/>
        <dbReference type="ChEBI" id="CHEBI:15378"/>
        <dbReference type="ChEBI" id="CHEBI:29999"/>
        <dbReference type="ChEBI" id="CHEBI:30616"/>
        <dbReference type="ChEBI" id="CHEBI:83421"/>
        <dbReference type="ChEBI" id="CHEBI:456216"/>
        <dbReference type="EC" id="2.7.11.1"/>
    </reaction>
</comment>
<keyword evidence="3" id="KW-0723">Serine/threonine-protein kinase</keyword>
<feature type="compositionally biased region" description="Low complexity" evidence="15">
    <location>
        <begin position="267"/>
        <end position="281"/>
    </location>
</feature>
<organism evidence="17">
    <name type="scientific">Pinguiococcus pyrenoidosus</name>
    <dbReference type="NCBI Taxonomy" id="172671"/>
    <lineage>
        <taxon>Eukaryota</taxon>
        <taxon>Sar</taxon>
        <taxon>Stramenopiles</taxon>
        <taxon>Ochrophyta</taxon>
        <taxon>Pinguiophyceae</taxon>
        <taxon>Pinguiochrysidales</taxon>
        <taxon>Pinguiochrysidaceae</taxon>
        <taxon>Pinguiococcus</taxon>
    </lineage>
</organism>
<evidence type="ECO:0000256" key="3">
    <source>
        <dbReference type="ARBA" id="ARBA00022527"/>
    </source>
</evidence>
<dbReference type="PANTHER" id="PTHR45723">
    <property type="entry name" value="SERINE/THREONINE-PROTEIN KINASE RIO1"/>
    <property type="match status" value="1"/>
</dbReference>
<dbReference type="PROSITE" id="PS50199">
    <property type="entry name" value="ZF_RANBP2_2"/>
    <property type="match status" value="1"/>
</dbReference>
<evidence type="ECO:0000256" key="8">
    <source>
        <dbReference type="ARBA" id="ARBA00022777"/>
    </source>
</evidence>
<dbReference type="PROSITE" id="PS01358">
    <property type="entry name" value="ZF_RANBP2_1"/>
    <property type="match status" value="1"/>
</dbReference>
<evidence type="ECO:0000256" key="14">
    <source>
        <dbReference type="PROSITE-ProRule" id="PRU00322"/>
    </source>
</evidence>
<feature type="region of interest" description="Disordered" evidence="15">
    <location>
        <begin position="551"/>
        <end position="579"/>
    </location>
</feature>
<keyword evidence="4" id="KW-0808">Transferase</keyword>
<keyword evidence="11" id="KW-0460">Magnesium</keyword>
<dbReference type="EC" id="2.7.11.1" evidence="2"/>
<keyword evidence="9" id="KW-0862">Zinc</keyword>
<proteinExistence type="inferred from homology"/>
<feature type="compositionally biased region" description="Acidic residues" evidence="15">
    <location>
        <begin position="144"/>
        <end position="161"/>
    </location>
</feature>
<evidence type="ECO:0000259" key="16">
    <source>
        <dbReference type="PROSITE" id="PS50199"/>
    </source>
</evidence>
<sequence length="617" mass="68485">MAEGPGVWGRPSGATSRVAGGFAAIMAEQASQSPVEPSGEPLSWTCDVCTLVNSGYISVCEACGTSKVQPDADLALAMALMEQEVTDFHRRVPYEPRRPTADPNEKVVVVQELEPRAELVGEHLRAYAALLESTASPEELQGGDVDDAEDDEELDEEEVEEYLNKRDVGEIEQEVQDMRAMSAAKSRAKLSSGRVKGQKRQANATPLSSALRSTREGVMDGATRLLFFKLVNYGTLQKVHGCVKTGKEASVYYCEGGARELEEGPPARRGAPPAPPLASRMPPNVAAKVFRTTLNEFGKRGEYVKGDHRYGRGGLGGKVNGRRSVSRRQVFKWTEKELRNLCRVHRCDIPCPQPFLARQNVLLMEFIGDDGWPAPQLKEIKTEELSARRWFGYYKDAMMLVWRLWHEADLVHADLSEYNLLLHQRQLYVIDFAQAVLVWHPKAMFYLARDLQRIATFFTGKFNPSMLLDVDTAISFVCGAGRERRGAVESDEDTAEDEEDAEQDEEELLQGISKVTVDEDEQWMVVDSIETEKGGGSIYANSAAYAGEELPPQPIGIAADDAYTGPDDNQQVPKLSGKARTAAARARKAEKREMAGRQQEQLRQEALDQLTAMIRQK</sequence>
<dbReference type="Pfam" id="PF01163">
    <property type="entry name" value="RIO1"/>
    <property type="match status" value="1"/>
</dbReference>
<dbReference type="SUPFAM" id="SSF90209">
    <property type="entry name" value="Ran binding protein zinc finger-like"/>
    <property type="match status" value="1"/>
</dbReference>
<evidence type="ECO:0000256" key="2">
    <source>
        <dbReference type="ARBA" id="ARBA00012513"/>
    </source>
</evidence>
<evidence type="ECO:0000256" key="15">
    <source>
        <dbReference type="SAM" id="MobiDB-lite"/>
    </source>
</evidence>
<dbReference type="InterPro" id="IPR008266">
    <property type="entry name" value="Tyr_kinase_AS"/>
</dbReference>
<evidence type="ECO:0000256" key="5">
    <source>
        <dbReference type="ARBA" id="ARBA00022723"/>
    </source>
</evidence>
<protein>
    <recommendedName>
        <fullName evidence="2">non-specific serine/threonine protein kinase</fullName>
        <ecNumber evidence="2">2.7.11.1</ecNumber>
    </recommendedName>
</protein>
<dbReference type="PROSITE" id="PS00109">
    <property type="entry name" value="PROTEIN_KINASE_TYR"/>
    <property type="match status" value="1"/>
</dbReference>
<evidence type="ECO:0000256" key="9">
    <source>
        <dbReference type="ARBA" id="ARBA00022833"/>
    </source>
</evidence>
<dbReference type="SMART" id="SM00547">
    <property type="entry name" value="ZnF_RBZ"/>
    <property type="match status" value="1"/>
</dbReference>
<feature type="compositionally biased region" description="Polar residues" evidence="15">
    <location>
        <begin position="200"/>
        <end position="209"/>
    </location>
</feature>
<evidence type="ECO:0000256" key="12">
    <source>
        <dbReference type="ARBA" id="ARBA00047899"/>
    </source>
</evidence>
<keyword evidence="10" id="KW-0067">ATP-binding</keyword>
<keyword evidence="8" id="KW-0418">Kinase</keyword>
<dbReference type="GO" id="GO:0005524">
    <property type="term" value="F:ATP binding"/>
    <property type="evidence" value="ECO:0007669"/>
    <property type="project" value="UniProtKB-KW"/>
</dbReference>
<dbReference type="InterPro" id="IPR036443">
    <property type="entry name" value="Znf_RanBP2_sf"/>
</dbReference>
<evidence type="ECO:0000256" key="1">
    <source>
        <dbReference type="ARBA" id="ARBA00009196"/>
    </source>
</evidence>
<keyword evidence="6" id="KW-0547">Nucleotide-binding</keyword>
<keyword evidence="7 14" id="KW-0863">Zinc-finger</keyword>
<accession>A0A7R9YAA0</accession>
<dbReference type="AlphaFoldDB" id="A0A7R9YAA0"/>
<evidence type="ECO:0000256" key="13">
    <source>
        <dbReference type="ARBA" id="ARBA00048679"/>
    </source>
</evidence>
<evidence type="ECO:0000313" key="17">
    <source>
        <dbReference type="EMBL" id="CAD8253846.1"/>
    </source>
</evidence>
<name>A0A7R9YAA0_9STRA</name>
<evidence type="ECO:0000256" key="7">
    <source>
        <dbReference type="ARBA" id="ARBA00022771"/>
    </source>
</evidence>
<gene>
    <name evidence="17" type="ORF">PPYR1160_LOCUS3338</name>
</gene>
<evidence type="ECO:0000256" key="6">
    <source>
        <dbReference type="ARBA" id="ARBA00022741"/>
    </source>
</evidence>
<dbReference type="EMBL" id="HBEA01004405">
    <property type="protein sequence ID" value="CAD8253846.1"/>
    <property type="molecule type" value="Transcribed_RNA"/>
</dbReference>
<feature type="compositionally biased region" description="Acidic residues" evidence="15">
    <location>
        <begin position="489"/>
        <end position="504"/>
    </location>
</feature>
<feature type="domain" description="RanBP2-type" evidence="16">
    <location>
        <begin position="37"/>
        <end position="69"/>
    </location>
</feature>
<comment type="catalytic activity">
    <reaction evidence="12">
        <text>L-threonyl-[protein] + ATP = O-phospho-L-threonyl-[protein] + ADP + H(+)</text>
        <dbReference type="Rhea" id="RHEA:46608"/>
        <dbReference type="Rhea" id="RHEA-COMP:11060"/>
        <dbReference type="Rhea" id="RHEA-COMP:11605"/>
        <dbReference type="ChEBI" id="CHEBI:15378"/>
        <dbReference type="ChEBI" id="CHEBI:30013"/>
        <dbReference type="ChEBI" id="CHEBI:30616"/>
        <dbReference type="ChEBI" id="CHEBI:61977"/>
        <dbReference type="ChEBI" id="CHEBI:456216"/>
        <dbReference type="EC" id="2.7.11.1"/>
    </reaction>
</comment>
<keyword evidence="5" id="KW-0479">Metal-binding</keyword>
<dbReference type="InterPro" id="IPR051272">
    <property type="entry name" value="RIO-type_Ser/Thr_kinase"/>
</dbReference>
<dbReference type="InterPro" id="IPR011009">
    <property type="entry name" value="Kinase-like_dom_sf"/>
</dbReference>
<dbReference type="InterPro" id="IPR001876">
    <property type="entry name" value="Znf_RanBP2"/>
</dbReference>
<feature type="region of interest" description="Disordered" evidence="15">
    <location>
        <begin position="135"/>
        <end position="209"/>
    </location>
</feature>
<dbReference type="InterPro" id="IPR000687">
    <property type="entry name" value="RIO_kinase"/>
</dbReference>
<reference evidence="17" key="1">
    <citation type="submission" date="2021-01" db="EMBL/GenBank/DDBJ databases">
        <authorList>
            <person name="Corre E."/>
            <person name="Pelletier E."/>
            <person name="Niang G."/>
            <person name="Scheremetjew M."/>
            <person name="Finn R."/>
            <person name="Kale V."/>
            <person name="Holt S."/>
            <person name="Cochrane G."/>
            <person name="Meng A."/>
            <person name="Brown T."/>
            <person name="Cohen L."/>
        </authorList>
    </citation>
    <scope>NUCLEOTIDE SEQUENCE</scope>
    <source>
        <strain evidence="17">CCMP2078</strain>
    </source>
</reference>
<evidence type="ECO:0000256" key="10">
    <source>
        <dbReference type="ARBA" id="ARBA00022840"/>
    </source>
</evidence>
<dbReference type="Gene3D" id="1.10.510.10">
    <property type="entry name" value="Transferase(Phosphotransferase) domain 1"/>
    <property type="match status" value="1"/>
</dbReference>
<dbReference type="InterPro" id="IPR018934">
    <property type="entry name" value="RIO_dom"/>
</dbReference>
<dbReference type="Gene3D" id="3.30.200.20">
    <property type="entry name" value="Phosphorylase Kinase, domain 1"/>
    <property type="match status" value="1"/>
</dbReference>
<evidence type="ECO:0000256" key="4">
    <source>
        <dbReference type="ARBA" id="ARBA00022679"/>
    </source>
</evidence>
<dbReference type="SUPFAM" id="SSF56112">
    <property type="entry name" value="Protein kinase-like (PK-like)"/>
    <property type="match status" value="1"/>
</dbReference>
<dbReference type="GO" id="GO:0008270">
    <property type="term" value="F:zinc ion binding"/>
    <property type="evidence" value="ECO:0007669"/>
    <property type="project" value="UniProtKB-KW"/>
</dbReference>
<feature type="region of interest" description="Disordered" evidence="15">
    <location>
        <begin position="261"/>
        <end position="281"/>
    </location>
</feature>
<evidence type="ECO:0000256" key="11">
    <source>
        <dbReference type="ARBA" id="ARBA00022842"/>
    </source>
</evidence>
<dbReference type="Gene3D" id="4.10.1060.10">
    <property type="entry name" value="Zinc finger, RanBP2-type"/>
    <property type="match status" value="1"/>
</dbReference>